<keyword evidence="1" id="KW-0812">Transmembrane</keyword>
<feature type="transmembrane region" description="Helical" evidence="1">
    <location>
        <begin position="12"/>
        <end position="34"/>
    </location>
</feature>
<sequence length="298" mass="33616">MDEYPRIISMPALQGIAVTFALLALLLTLTRLVLTWRTSHRFHLDSLFSATAAFLVIPYTIGTLIDDQVQYEMQAYSVGWESSLPSLNRIERAFKTEVACTVFFWLIIYSSKATFLTIYWRMICERRAARNIWFIISSLTALFFGIIFLSVFWVCGSPGRVEACQSMGEAAATRLLTTWCVLNLVDFALLILFPLAIMPTSHTQHGKRQMAVMSAMLLLAAFFTSLDILRTYWNLTISLSDTTNLILLWRVLQPIIAAMLAALSGLANWCRISYPASDVPEDDRSWIEIGDLGKVSEA</sequence>
<feature type="transmembrane region" description="Helical" evidence="1">
    <location>
        <begin position="102"/>
        <end position="120"/>
    </location>
</feature>
<dbReference type="STRING" id="1460663.A0A177CIC4"/>
<evidence type="ECO:0008006" key="4">
    <source>
        <dbReference type="Google" id="ProtNLM"/>
    </source>
</evidence>
<evidence type="ECO:0000313" key="2">
    <source>
        <dbReference type="EMBL" id="OAG07011.1"/>
    </source>
</evidence>
<feature type="transmembrane region" description="Helical" evidence="1">
    <location>
        <begin position="245"/>
        <end position="267"/>
    </location>
</feature>
<evidence type="ECO:0000313" key="3">
    <source>
        <dbReference type="Proteomes" id="UP000077069"/>
    </source>
</evidence>
<dbReference type="InParanoid" id="A0A177CIC4"/>
<dbReference type="OrthoDB" id="444631at2759"/>
<accession>A0A177CIC4</accession>
<gene>
    <name evidence="2" type="ORF">CC84DRAFT_1174896</name>
</gene>
<proteinExistence type="predicted"/>
<keyword evidence="1" id="KW-0472">Membrane</keyword>
<reference evidence="2 3" key="1">
    <citation type="submission" date="2016-05" db="EMBL/GenBank/DDBJ databases">
        <title>Comparative analysis of secretome profiles of manganese(II)-oxidizing ascomycete fungi.</title>
        <authorList>
            <consortium name="DOE Joint Genome Institute"/>
            <person name="Zeiner C.A."/>
            <person name="Purvine S.O."/>
            <person name="Zink E.M."/>
            <person name="Wu S."/>
            <person name="Pasa-Tolic L."/>
            <person name="Chaput D.L."/>
            <person name="Haridas S."/>
            <person name="Grigoriev I.V."/>
            <person name="Santelli C.M."/>
            <person name="Hansel C.M."/>
        </authorList>
    </citation>
    <scope>NUCLEOTIDE SEQUENCE [LARGE SCALE GENOMIC DNA]</scope>
    <source>
        <strain evidence="2 3">AP3s5-JAC2a</strain>
    </source>
</reference>
<dbReference type="AlphaFoldDB" id="A0A177CIC4"/>
<dbReference type="GeneID" id="28763605"/>
<dbReference type="Proteomes" id="UP000077069">
    <property type="component" value="Unassembled WGS sequence"/>
</dbReference>
<keyword evidence="1" id="KW-1133">Transmembrane helix</keyword>
<organism evidence="2 3">
    <name type="scientific">Paraphaeosphaeria sporulosa</name>
    <dbReference type="NCBI Taxonomy" id="1460663"/>
    <lineage>
        <taxon>Eukaryota</taxon>
        <taxon>Fungi</taxon>
        <taxon>Dikarya</taxon>
        <taxon>Ascomycota</taxon>
        <taxon>Pezizomycotina</taxon>
        <taxon>Dothideomycetes</taxon>
        <taxon>Pleosporomycetidae</taxon>
        <taxon>Pleosporales</taxon>
        <taxon>Massarineae</taxon>
        <taxon>Didymosphaeriaceae</taxon>
        <taxon>Paraphaeosphaeria</taxon>
    </lineage>
</organism>
<name>A0A177CIC4_9PLEO</name>
<dbReference type="EMBL" id="KV441551">
    <property type="protein sequence ID" value="OAG07011.1"/>
    <property type="molecule type" value="Genomic_DNA"/>
</dbReference>
<keyword evidence="3" id="KW-1185">Reference proteome</keyword>
<evidence type="ECO:0000256" key="1">
    <source>
        <dbReference type="SAM" id="Phobius"/>
    </source>
</evidence>
<dbReference type="RefSeq" id="XP_018037376.1">
    <property type="nucleotide sequence ID" value="XM_018180119.1"/>
</dbReference>
<feature type="transmembrane region" description="Helical" evidence="1">
    <location>
        <begin position="210"/>
        <end position="233"/>
    </location>
</feature>
<feature type="transmembrane region" description="Helical" evidence="1">
    <location>
        <begin position="174"/>
        <end position="198"/>
    </location>
</feature>
<protein>
    <recommendedName>
        <fullName evidence="4">Integral membrane protein</fullName>
    </recommendedName>
</protein>
<feature type="transmembrane region" description="Helical" evidence="1">
    <location>
        <begin position="132"/>
        <end position="154"/>
    </location>
</feature>
<feature type="transmembrane region" description="Helical" evidence="1">
    <location>
        <begin position="46"/>
        <end position="65"/>
    </location>
</feature>